<reference evidence="1 2" key="1">
    <citation type="submission" date="2024-04" db="EMBL/GenBank/DDBJ databases">
        <title>Genome sequencing and assembly of rice foliar adapted Chryseobacterium endophyticum OsEnb-ALM-A6.</title>
        <authorList>
            <person name="Kumar S."/>
            <person name="Javed M."/>
            <person name="Chouhan V."/>
            <person name="Charishma K."/>
            <person name="Patel A."/>
            <person name="Kumar M."/>
            <person name="Sahu K.P."/>
            <person name="Kumar A."/>
        </authorList>
    </citation>
    <scope>NUCLEOTIDE SEQUENCE [LARGE SCALE GENOMIC DNA]</scope>
    <source>
        <strain evidence="1 2">OsEnb-ALM-A6</strain>
    </source>
</reference>
<dbReference type="RefSeq" id="WP_345766478.1">
    <property type="nucleotide sequence ID" value="NZ_CP154834.1"/>
</dbReference>
<dbReference type="EMBL" id="CP154834">
    <property type="protein sequence ID" value="XAO74298.1"/>
    <property type="molecule type" value="Genomic_DNA"/>
</dbReference>
<gene>
    <name evidence="1" type="ORF">AAFP95_22270</name>
</gene>
<proteinExistence type="predicted"/>
<organism evidence="1 2">
    <name type="scientific">Chryseobacterium endophyticum</name>
    <dbReference type="NCBI Taxonomy" id="1854762"/>
    <lineage>
        <taxon>Bacteria</taxon>
        <taxon>Pseudomonadati</taxon>
        <taxon>Bacteroidota</taxon>
        <taxon>Flavobacteriia</taxon>
        <taxon>Flavobacteriales</taxon>
        <taxon>Weeksellaceae</taxon>
        <taxon>Chryseobacterium group</taxon>
        <taxon>Chryseobacterium</taxon>
    </lineage>
</organism>
<evidence type="ECO:0008006" key="3">
    <source>
        <dbReference type="Google" id="ProtNLM"/>
    </source>
</evidence>
<evidence type="ECO:0000313" key="2">
    <source>
        <dbReference type="Proteomes" id="UP001463665"/>
    </source>
</evidence>
<sequence>MIASEILQELTDIDRPEAAEVIFTDLKQGIFTLQVKFWMAVGANMGILKSKAFLKIKEKLDHSGIQLVTPTSISITAGDPNNLTGNSDK</sequence>
<protein>
    <recommendedName>
        <fullName evidence="3">Mechanosensitive ion channel family protein</fullName>
    </recommendedName>
</protein>
<name>A0AAU6WPU0_9FLAO</name>
<dbReference type="GO" id="GO:0016020">
    <property type="term" value="C:membrane"/>
    <property type="evidence" value="ECO:0007669"/>
    <property type="project" value="InterPro"/>
</dbReference>
<dbReference type="AlphaFoldDB" id="A0AAU6WPU0"/>
<accession>A0AAU6WPU0</accession>
<dbReference type="Proteomes" id="UP001463665">
    <property type="component" value="Chromosome"/>
</dbReference>
<evidence type="ECO:0000313" key="1">
    <source>
        <dbReference type="EMBL" id="XAO74298.1"/>
    </source>
</evidence>
<keyword evidence="2" id="KW-1185">Reference proteome</keyword>
<dbReference type="InterPro" id="IPR011066">
    <property type="entry name" value="MscS_channel_C_sf"/>
</dbReference>
<dbReference type="SUPFAM" id="SSF82689">
    <property type="entry name" value="Mechanosensitive channel protein MscS (YggB), C-terminal domain"/>
    <property type="match status" value="1"/>
</dbReference>